<gene>
    <name evidence="1" type="ORF">L6452_20761</name>
</gene>
<reference evidence="1 2" key="2">
    <citation type="journal article" date="2022" name="Mol. Ecol. Resour.">
        <title>The genomes of chicory, endive, great burdock and yacon provide insights into Asteraceae paleo-polyploidization history and plant inulin production.</title>
        <authorList>
            <person name="Fan W."/>
            <person name="Wang S."/>
            <person name="Wang H."/>
            <person name="Wang A."/>
            <person name="Jiang F."/>
            <person name="Liu H."/>
            <person name="Zhao H."/>
            <person name="Xu D."/>
            <person name="Zhang Y."/>
        </authorList>
    </citation>
    <scope>NUCLEOTIDE SEQUENCE [LARGE SCALE GENOMIC DNA]</scope>
    <source>
        <strain evidence="2">cv. Niubang</strain>
    </source>
</reference>
<accession>A0ACB9BC96</accession>
<protein>
    <submittedName>
        <fullName evidence="1">Uncharacterized protein</fullName>
    </submittedName>
</protein>
<dbReference type="EMBL" id="CM042052">
    <property type="protein sequence ID" value="KAI3719856.1"/>
    <property type="molecule type" value="Genomic_DNA"/>
</dbReference>
<sequence>MLSFVLLLGMIHYYHFTSGSFQAVKRRKAWIDQVSKDRFDELYMREALLEAKKVANVGVVLVFGGKIMARGYNRALHYTLHLNHVLCVLEQSFKHGLPQLNGELSISNWEQCCQVFLRHVIRNLIIVTGEDVLVLLLWKRSLGMPAETIGILAILTADNTKRISITIMSNQT</sequence>
<keyword evidence="2" id="KW-1185">Reference proteome</keyword>
<organism evidence="1 2">
    <name type="scientific">Arctium lappa</name>
    <name type="common">Greater burdock</name>
    <name type="synonym">Lappa major</name>
    <dbReference type="NCBI Taxonomy" id="4217"/>
    <lineage>
        <taxon>Eukaryota</taxon>
        <taxon>Viridiplantae</taxon>
        <taxon>Streptophyta</taxon>
        <taxon>Embryophyta</taxon>
        <taxon>Tracheophyta</taxon>
        <taxon>Spermatophyta</taxon>
        <taxon>Magnoliopsida</taxon>
        <taxon>eudicotyledons</taxon>
        <taxon>Gunneridae</taxon>
        <taxon>Pentapetalae</taxon>
        <taxon>asterids</taxon>
        <taxon>campanulids</taxon>
        <taxon>Asterales</taxon>
        <taxon>Asteraceae</taxon>
        <taxon>Carduoideae</taxon>
        <taxon>Cardueae</taxon>
        <taxon>Arctiinae</taxon>
        <taxon>Arctium</taxon>
    </lineage>
</organism>
<proteinExistence type="predicted"/>
<dbReference type="Proteomes" id="UP001055879">
    <property type="component" value="Linkage Group LG06"/>
</dbReference>
<evidence type="ECO:0000313" key="2">
    <source>
        <dbReference type="Proteomes" id="UP001055879"/>
    </source>
</evidence>
<reference evidence="2" key="1">
    <citation type="journal article" date="2022" name="Mol. Ecol. Resour.">
        <title>The genomes of chicory, endive, great burdock and yacon provide insights into Asteraceae palaeo-polyploidization history and plant inulin production.</title>
        <authorList>
            <person name="Fan W."/>
            <person name="Wang S."/>
            <person name="Wang H."/>
            <person name="Wang A."/>
            <person name="Jiang F."/>
            <person name="Liu H."/>
            <person name="Zhao H."/>
            <person name="Xu D."/>
            <person name="Zhang Y."/>
        </authorList>
    </citation>
    <scope>NUCLEOTIDE SEQUENCE [LARGE SCALE GENOMIC DNA]</scope>
    <source>
        <strain evidence="2">cv. Niubang</strain>
    </source>
</reference>
<comment type="caution">
    <text evidence="1">The sequence shown here is derived from an EMBL/GenBank/DDBJ whole genome shotgun (WGS) entry which is preliminary data.</text>
</comment>
<evidence type="ECO:0000313" key="1">
    <source>
        <dbReference type="EMBL" id="KAI3719856.1"/>
    </source>
</evidence>
<name>A0ACB9BC96_ARCLA</name>